<evidence type="ECO:0000313" key="4">
    <source>
        <dbReference type="EMBL" id="ESK40937.1"/>
    </source>
</evidence>
<comment type="caution">
    <text evidence="4">The sequence shown here is derived from an EMBL/GenBank/DDBJ whole genome shotgun (WGS) entry which is preliminary data.</text>
</comment>
<dbReference type="InterPro" id="IPR011990">
    <property type="entry name" value="TPR-like_helical_dom_sf"/>
</dbReference>
<dbReference type="AlphaFoldDB" id="V2TU04"/>
<evidence type="ECO:0000256" key="1">
    <source>
        <dbReference type="SAM" id="MobiDB-lite"/>
    </source>
</evidence>
<dbReference type="HOGENOM" id="CLU_968491_0_0_6"/>
<dbReference type="EMBL" id="AYER01000002">
    <property type="protein sequence ID" value="ESK40937.1"/>
    <property type="molecule type" value="Genomic_DNA"/>
</dbReference>
<dbReference type="Gene3D" id="1.20.5.110">
    <property type="match status" value="1"/>
</dbReference>
<proteinExistence type="predicted"/>
<gene>
    <name evidence="4" type="ORF">P256_00365</name>
</gene>
<dbReference type="OrthoDB" id="9768142at2"/>
<dbReference type="PATRIC" id="fig|1392540.3.peg.355"/>
<dbReference type="GO" id="GO:0070206">
    <property type="term" value="P:protein trimerization"/>
    <property type="evidence" value="ECO:0007669"/>
    <property type="project" value="InterPro"/>
</dbReference>
<evidence type="ECO:0000256" key="2">
    <source>
        <dbReference type="SAM" id="SignalP"/>
    </source>
</evidence>
<feature type="signal peptide" evidence="2">
    <location>
        <begin position="1"/>
        <end position="21"/>
    </location>
</feature>
<protein>
    <recommendedName>
        <fullName evidence="3">YbgF trimerisation domain-containing protein</fullName>
    </recommendedName>
</protein>
<dbReference type="InterPro" id="IPR019734">
    <property type="entry name" value="TPR_rpt"/>
</dbReference>
<dbReference type="Proteomes" id="UP000023785">
    <property type="component" value="Unassembled WGS sequence"/>
</dbReference>
<reference evidence="4 5" key="1">
    <citation type="submission" date="2013-10" db="EMBL/GenBank/DDBJ databases">
        <title>The Genome Sequence of Acinetobacter nectaris CIP 110549.</title>
        <authorList>
            <consortium name="The Broad Institute Genomics Platform"/>
            <consortium name="The Broad Institute Genome Sequencing Center for Infectious Disease"/>
            <person name="Cerqueira G."/>
            <person name="Feldgarden M."/>
            <person name="Courvalin P."/>
            <person name="Grillot-Courvalin C."/>
            <person name="Clermont D."/>
            <person name="Rocha E."/>
            <person name="Yoon E.-J."/>
            <person name="Nemec A."/>
            <person name="Young S.K."/>
            <person name="Zeng Q."/>
            <person name="Gargeya S."/>
            <person name="Fitzgerald M."/>
            <person name="Abouelleil A."/>
            <person name="Alvarado L."/>
            <person name="Berlin A.M."/>
            <person name="Chapman S.B."/>
            <person name="Gainer-Dewar J."/>
            <person name="Goldberg J."/>
            <person name="Gnerre S."/>
            <person name="Griggs A."/>
            <person name="Gujja S."/>
            <person name="Hansen M."/>
            <person name="Howarth C."/>
            <person name="Imamovic A."/>
            <person name="Ireland A."/>
            <person name="Larimer J."/>
            <person name="McCowan C."/>
            <person name="Murphy C."/>
            <person name="Pearson M."/>
            <person name="Poon T.W."/>
            <person name="Priest M."/>
            <person name="Roberts A."/>
            <person name="Saif S."/>
            <person name="Shea T."/>
            <person name="Sykes S."/>
            <person name="Wortman J."/>
            <person name="Nusbaum C."/>
            <person name="Birren B."/>
        </authorList>
    </citation>
    <scope>NUCLEOTIDE SEQUENCE [LARGE SCALE GENOMIC DNA]</scope>
    <source>
        <strain evidence="4 5">CIP 110549</strain>
    </source>
</reference>
<dbReference type="InterPro" id="IPR032519">
    <property type="entry name" value="YbgF_tri"/>
</dbReference>
<feature type="compositionally biased region" description="Low complexity" evidence="1">
    <location>
        <begin position="118"/>
        <end position="134"/>
    </location>
</feature>
<keyword evidence="5" id="KW-1185">Reference proteome</keyword>
<feature type="domain" description="YbgF trimerisation" evidence="3">
    <location>
        <begin position="56"/>
        <end position="108"/>
    </location>
</feature>
<dbReference type="Pfam" id="PF13174">
    <property type="entry name" value="TPR_6"/>
    <property type="match status" value="2"/>
</dbReference>
<dbReference type="eggNOG" id="COG1729">
    <property type="taxonomic scope" value="Bacteria"/>
</dbReference>
<feature type="chain" id="PRO_5004709190" description="YbgF trimerisation domain-containing protein" evidence="2">
    <location>
        <begin position="22"/>
        <end position="286"/>
    </location>
</feature>
<accession>V2TU04</accession>
<sequence length="286" mass="31908">MNFSKYSYSLLPLIFTSLVYAAPIESVSLSQVATSQTQNTPESSSTPESVAVPANLNWQLMQQNQKLDEEVRRLRGALEEDEHTIQQLKKDLDSHYSNLDQRLQIVEQRLDADEKAAASEASPSDSTSTSEPTAQDQSTPSASQPQVNSTSQTKGDANTNNQEKPMSEKDAYTVALTAYKQGGAKQAISPMEKFIKNYPNSVYIANAHFWLAEFNLAIEPANYTTAKQNYEIVAKQYPQSEKASRALYQLYSIAKEVDHNAVSAKLYKQQIITKYPKSKEAGYFKP</sequence>
<keyword evidence="2" id="KW-0732">Signal</keyword>
<evidence type="ECO:0000313" key="5">
    <source>
        <dbReference type="Proteomes" id="UP000023785"/>
    </source>
</evidence>
<dbReference type="STRING" id="1392540.P256_00365"/>
<dbReference type="Pfam" id="PF16331">
    <property type="entry name" value="TolA_bind_tri"/>
    <property type="match status" value="1"/>
</dbReference>
<feature type="compositionally biased region" description="Polar residues" evidence="1">
    <location>
        <begin position="135"/>
        <end position="164"/>
    </location>
</feature>
<evidence type="ECO:0000259" key="3">
    <source>
        <dbReference type="Pfam" id="PF16331"/>
    </source>
</evidence>
<dbReference type="SUPFAM" id="SSF48452">
    <property type="entry name" value="TPR-like"/>
    <property type="match status" value="1"/>
</dbReference>
<dbReference type="Gene3D" id="1.25.40.10">
    <property type="entry name" value="Tetratricopeptide repeat domain"/>
    <property type="match status" value="1"/>
</dbReference>
<organism evidence="4 5">
    <name type="scientific">Acinetobacter nectaris CIP 110549</name>
    <dbReference type="NCBI Taxonomy" id="1392540"/>
    <lineage>
        <taxon>Bacteria</taxon>
        <taxon>Pseudomonadati</taxon>
        <taxon>Pseudomonadota</taxon>
        <taxon>Gammaproteobacteria</taxon>
        <taxon>Moraxellales</taxon>
        <taxon>Moraxellaceae</taxon>
        <taxon>Acinetobacter</taxon>
    </lineage>
</organism>
<feature type="region of interest" description="Disordered" evidence="1">
    <location>
        <begin position="112"/>
        <end position="168"/>
    </location>
</feature>
<name>V2TU04_9GAMM</name>
<dbReference type="RefSeq" id="WP_023271968.1">
    <property type="nucleotide sequence ID" value="NZ_KI530712.1"/>
</dbReference>